<name>A0ABQ9FUZ2_TEGGR</name>
<comment type="caution">
    <text evidence="1">The sequence shown here is derived from an EMBL/GenBank/DDBJ whole genome shotgun (WGS) entry which is preliminary data.</text>
</comment>
<dbReference type="SUPFAM" id="SSF52540">
    <property type="entry name" value="P-loop containing nucleoside triphosphate hydrolases"/>
    <property type="match status" value="1"/>
</dbReference>
<proteinExistence type="predicted"/>
<evidence type="ECO:0000313" key="2">
    <source>
        <dbReference type="Proteomes" id="UP001217089"/>
    </source>
</evidence>
<dbReference type="PANTHER" id="PTHR33480:SF1">
    <property type="entry name" value="TYR RECOMBINASE DOMAIN-CONTAINING PROTEIN"/>
    <property type="match status" value="1"/>
</dbReference>
<sequence length="908" mass="104513">MFLIITVYQQMHDLYSFVSASVSMQDSQMVEPNVLEPPILDMVQDSDSDNSDVIPIGGYGCMLKIRPADSTTGDKLEGKRKLKVMTVNNKEERNSKVDYSKKHACLYCGKLDLKISRHLCKKHGNEKAIAQLAPPNQSKKAQLEREHVLDSLRNEGDFLYNIDLLQNRNKDGEGLIVAKRPVAGEHEFNDYLPCKYCLKFYLKSELWRHAKKCKFMPAPLLELTNNYPADLEEKESRKFIKDGINILKGAGVNLKHVTTSNDKEEFYYHVLGSIQNDDIGHKLKNDEGIIMFGKSEFERLGRRRANEVRYRMRLLQRIKDIVLSLDKSVTTSNLMSLLAPDRFEFFVEAVKVLVGIRKEKSLNGVVMFGKPQLAKKTGQIIRKFAEMCEGQSVVKRDREKRQEISDFMFMYTKNWSGKIGSLAHQTSVEDKFNKKEMLPLTKDLSKLQNYLDNEMPTQCQLVEKCPTKENWRILSYILLTKLTLFNFRRGNEVAAMQITKFNERGDWRGSNEEIYQSLSNFEQALAKRMDLVEVMGKQNKKVPVLLTPATKAGLIQLNKFRHATEVYPENPYVFAKGKDKFIQGHEALKYVLEQVPELEQPESLKFPTMRKYLATVVQVFGMKETDVAEVARHMGHELSVHRKFYRLQDDIIELAKISKLLLAVERGKAHKYSGISLDDLDLEDVCIIVSNAKLATSIDLIRGEERVYKSQDEGDVKNIKEKEKLYLKVGCPIILIVNLSDELVNGLEGKVCELYLESVVCFFPSIKRKVENGMHYFKKYSVEMKKDIGCRKQLPLSLAFAFTVHKSQGMTIDRISIDCSNMFQYGQLAVAVSRARNKRDMEELNSDEEPELIEMIDKIDKSWAETDIEHEISENFNFEHLLLSLYHKEAVTDQQINENQVLAFLQEN</sequence>
<reference evidence="1 2" key="1">
    <citation type="submission" date="2022-12" db="EMBL/GenBank/DDBJ databases">
        <title>Chromosome-level genome of Tegillarca granosa.</title>
        <authorList>
            <person name="Kim J."/>
        </authorList>
    </citation>
    <scope>NUCLEOTIDE SEQUENCE [LARGE SCALE GENOMIC DNA]</scope>
    <source>
        <strain evidence="1">Teg-2019</strain>
        <tissue evidence="1">Adductor muscle</tissue>
    </source>
</reference>
<dbReference type="InterPro" id="IPR027417">
    <property type="entry name" value="P-loop_NTPase"/>
</dbReference>
<dbReference type="Gene3D" id="3.40.50.300">
    <property type="entry name" value="P-loop containing nucleotide triphosphate hydrolases"/>
    <property type="match status" value="1"/>
</dbReference>
<organism evidence="1 2">
    <name type="scientific">Tegillarca granosa</name>
    <name type="common">Malaysian cockle</name>
    <name type="synonym">Anadara granosa</name>
    <dbReference type="NCBI Taxonomy" id="220873"/>
    <lineage>
        <taxon>Eukaryota</taxon>
        <taxon>Metazoa</taxon>
        <taxon>Spiralia</taxon>
        <taxon>Lophotrochozoa</taxon>
        <taxon>Mollusca</taxon>
        <taxon>Bivalvia</taxon>
        <taxon>Autobranchia</taxon>
        <taxon>Pteriomorphia</taxon>
        <taxon>Arcoida</taxon>
        <taxon>Arcoidea</taxon>
        <taxon>Arcidae</taxon>
        <taxon>Tegillarca</taxon>
    </lineage>
</organism>
<dbReference type="Proteomes" id="UP001217089">
    <property type="component" value="Unassembled WGS sequence"/>
</dbReference>
<evidence type="ECO:0008006" key="3">
    <source>
        <dbReference type="Google" id="ProtNLM"/>
    </source>
</evidence>
<protein>
    <recommendedName>
        <fullName evidence="3">DNA helicase</fullName>
    </recommendedName>
</protein>
<accession>A0ABQ9FUZ2</accession>
<keyword evidence="2" id="KW-1185">Reference proteome</keyword>
<dbReference type="EMBL" id="JARBDR010000141">
    <property type="protein sequence ID" value="KAJ8321044.1"/>
    <property type="molecule type" value="Genomic_DNA"/>
</dbReference>
<dbReference type="PANTHER" id="PTHR33480">
    <property type="entry name" value="SET DOMAIN-CONTAINING PROTEIN-RELATED"/>
    <property type="match status" value="1"/>
</dbReference>
<gene>
    <name evidence="1" type="ORF">KUTeg_002631</name>
</gene>
<dbReference type="CDD" id="cd18809">
    <property type="entry name" value="SF1_C_RecD"/>
    <property type="match status" value="1"/>
</dbReference>
<evidence type="ECO:0000313" key="1">
    <source>
        <dbReference type="EMBL" id="KAJ8321044.1"/>
    </source>
</evidence>